<feature type="region of interest" description="Disordered" evidence="6">
    <location>
        <begin position="74"/>
        <end position="98"/>
    </location>
</feature>
<feature type="compositionally biased region" description="Low complexity" evidence="6">
    <location>
        <begin position="355"/>
        <end position="368"/>
    </location>
</feature>
<comment type="subcellular location">
    <subcellularLocation>
        <location evidence="1">Mitochondrion membrane</location>
        <topology evidence="1">Multi-pass membrane protein</topology>
    </subcellularLocation>
</comment>
<dbReference type="EMBL" id="JALLPJ020000340">
    <property type="protein sequence ID" value="KAL3794880.1"/>
    <property type="molecule type" value="Genomic_DNA"/>
</dbReference>
<keyword evidence="5 7" id="KW-0472">Membrane</keyword>
<dbReference type="PANTHER" id="PTHR28234:SF1">
    <property type="entry name" value="NUCLEAR CONTROL OF ATPASE PROTEIN 2"/>
    <property type="match status" value="1"/>
</dbReference>
<sequence>MSSKRHITADASNTKHDEPGGLYGYIQSRKKVQETNNPAVNVNNSNQTKARMKYHKLANIGASNYILDVMSDSDDDEPVARGSAMSPPPIFDTPSIDTDNSESWFNRFQMSSANEVKKQIEAEEPSSWMTQGLKSVDDATTKASDWITNHADSNNWTLSSLSSYVPSINWSPFSREDKGELPTINKAEAAPKNTLAFLPKMASRAGISFGRNPFQAVIGRDTDYLLSSNTAYFWGLNWASNSWLTWMRNKTMRLIEATDETYQKAIERPKSQPSEASIQAVKNLLLLVESETSELKRWPTNASDASSTDTPCPLDGFPDIKLTPKDGLELTEDDPPAFEQNLSFDSCTSSYEAQSSPVRSSPVRPGVSFFANDGTDPNKETRNPNTAKNAEMASRLAEGTLRAYRDLVLDEAVELHSALHYWTMRWERPFLGWLEAGPSVWMSDEGYSPYEAARKMSQIQAVLARRCASIGEIQQHLWRATWQKGVGNWGMLGTLTGGEWVSVVGGDGGRMDDMGFSKRNASKGTNSIQIFDHPSLVGSNVTNAPGGRIVIDEDAQVIWSIDAMRVVRDQLYRASLGVQALPHTSNWPREAKHFSGDENTTTQNEDLPVWADVSHLITDARTAATDALSQSKTAEPDIQQKVEDTGSTVISDLSKMSEEVGSLLEAIEVNLYQQRSRRLDKLRPPSRLRRNWYLFAVAIPTALYIGHKLTKEHGGFFLLKQVFSKIAVIYRDHVSEPLHAIYQELVKGRVDVTDRKARMDAIESLKRMIRAWLDENYPKMHPNDRAARAEAMDISLIEQHMEGKVVIRTPIYSSVLSVNYLTYNARVNQVHLRSTCTCTNEFDRNAVHQKGQFDITISMLCSLHNSSTYICTLKELLSALVAMDELMGSNEMNMQVAAMTPAVILLMAVRRTFLWLFYSIFREGRSRDDVYATVRQTILDIERLLLMRDSPPPPPDS</sequence>
<keyword evidence="4" id="KW-0496">Mitochondrion</keyword>
<comment type="caution">
    <text evidence="8">The sequence shown here is derived from an EMBL/GenBank/DDBJ whole genome shotgun (WGS) entry which is preliminary data.</text>
</comment>
<organism evidence="8 9">
    <name type="scientific">Cyclotella atomus</name>
    <dbReference type="NCBI Taxonomy" id="382360"/>
    <lineage>
        <taxon>Eukaryota</taxon>
        <taxon>Sar</taxon>
        <taxon>Stramenopiles</taxon>
        <taxon>Ochrophyta</taxon>
        <taxon>Bacillariophyta</taxon>
        <taxon>Coscinodiscophyceae</taxon>
        <taxon>Thalassiosirophycidae</taxon>
        <taxon>Stephanodiscales</taxon>
        <taxon>Stephanodiscaceae</taxon>
        <taxon>Cyclotella</taxon>
    </lineage>
</organism>
<reference evidence="8 9" key="1">
    <citation type="submission" date="2024-10" db="EMBL/GenBank/DDBJ databases">
        <title>Updated reference genomes for cyclostephanoid diatoms.</title>
        <authorList>
            <person name="Roberts W.R."/>
            <person name="Alverson A.J."/>
        </authorList>
    </citation>
    <scope>NUCLEOTIDE SEQUENCE [LARGE SCALE GENOMIC DNA]</scope>
    <source>
        <strain evidence="8 9">AJA010-31</strain>
    </source>
</reference>
<keyword evidence="2 7" id="KW-0812">Transmembrane</keyword>
<dbReference type="Pfam" id="PF08637">
    <property type="entry name" value="NCA2"/>
    <property type="match status" value="1"/>
</dbReference>
<evidence type="ECO:0000256" key="4">
    <source>
        <dbReference type="ARBA" id="ARBA00023128"/>
    </source>
</evidence>
<evidence type="ECO:0000313" key="9">
    <source>
        <dbReference type="Proteomes" id="UP001530400"/>
    </source>
</evidence>
<dbReference type="Proteomes" id="UP001530400">
    <property type="component" value="Unassembled WGS sequence"/>
</dbReference>
<dbReference type="GO" id="GO:0031966">
    <property type="term" value="C:mitochondrial membrane"/>
    <property type="evidence" value="ECO:0007669"/>
    <property type="project" value="UniProtKB-SubCell"/>
</dbReference>
<protein>
    <submittedName>
        <fullName evidence="8">Uncharacterized protein</fullName>
    </submittedName>
</protein>
<evidence type="ECO:0000256" key="6">
    <source>
        <dbReference type="SAM" id="MobiDB-lite"/>
    </source>
</evidence>
<name>A0ABD3Q9P1_9STRA</name>
<dbReference type="InterPro" id="IPR013946">
    <property type="entry name" value="NCA2-like"/>
</dbReference>
<accession>A0ABD3Q9P1</accession>
<dbReference type="PANTHER" id="PTHR28234">
    <property type="entry name" value="NUCLEAR CONTROL OF ATPASE PROTEIN 2"/>
    <property type="match status" value="1"/>
</dbReference>
<keyword evidence="3 7" id="KW-1133">Transmembrane helix</keyword>
<evidence type="ECO:0000256" key="2">
    <source>
        <dbReference type="ARBA" id="ARBA00022692"/>
    </source>
</evidence>
<evidence type="ECO:0000256" key="5">
    <source>
        <dbReference type="ARBA" id="ARBA00023136"/>
    </source>
</evidence>
<dbReference type="AlphaFoldDB" id="A0ABD3Q9P1"/>
<proteinExistence type="predicted"/>
<evidence type="ECO:0000256" key="1">
    <source>
        <dbReference type="ARBA" id="ARBA00004225"/>
    </source>
</evidence>
<keyword evidence="9" id="KW-1185">Reference proteome</keyword>
<evidence type="ECO:0000256" key="7">
    <source>
        <dbReference type="SAM" id="Phobius"/>
    </source>
</evidence>
<evidence type="ECO:0000313" key="8">
    <source>
        <dbReference type="EMBL" id="KAL3794880.1"/>
    </source>
</evidence>
<gene>
    <name evidence="8" type="ORF">ACHAWO_007654</name>
</gene>
<feature type="transmembrane region" description="Helical" evidence="7">
    <location>
        <begin position="896"/>
        <end position="918"/>
    </location>
</feature>
<feature type="region of interest" description="Disordered" evidence="6">
    <location>
        <begin position="353"/>
        <end position="387"/>
    </location>
</feature>
<feature type="region of interest" description="Disordered" evidence="6">
    <location>
        <begin position="1"/>
        <end position="21"/>
    </location>
</feature>
<evidence type="ECO:0000256" key="3">
    <source>
        <dbReference type="ARBA" id="ARBA00022989"/>
    </source>
</evidence>